<evidence type="ECO:0000256" key="2">
    <source>
        <dbReference type="ARBA" id="ARBA00022723"/>
    </source>
</evidence>
<evidence type="ECO:0000313" key="9">
    <source>
        <dbReference type="Proteomes" id="UP001476247"/>
    </source>
</evidence>
<evidence type="ECO:0000256" key="3">
    <source>
        <dbReference type="ARBA" id="ARBA00022771"/>
    </source>
</evidence>
<comment type="caution">
    <text evidence="8">The sequence shown here is derived from an EMBL/GenBank/DDBJ whole genome shotgun (WGS) entry which is preliminary data.</text>
</comment>
<sequence length="424" mass="48398">MIEFNIPLLNFTHCIVCVIQACFDCHAKGPTWASITFGIFICQDCAAAHRNLGVHISFVKSTILDSWTRSQLNLMIHGGNAKAREALGESVLVLKDLKTKYTSKSSLSYKEKLAKQAQQEPDTLVSVHSQQQPQQPQQSLIDFDELDQNKESNLIDTDDFDIFKPVVKQTTTPQPSSIFDELAHDTKPSIFDELLHETKPSTTNFDHTTKSPLFDDWTQQQQQDTKSPTLFHEPKNAAVDDFFDQFEKPVQKPISKKTFKPKRTTKLGARKVESNVFQQQTAMALREEKMREQGVDEDMIEGSNRNQLMMSNNTFIPKLQPPTSTRLNYQEPELEREVEKERLGIMSLSLNSNNKREDKKEVKDEATFARDTFGNAKSISSDQYFGRDEPYRPRLSPTTRTPISKKLLKVASTKIQNMLAEMDN</sequence>
<feature type="region of interest" description="Disordered" evidence="6">
    <location>
        <begin position="380"/>
        <end position="399"/>
    </location>
</feature>
<accession>A0ABP9YA93</accession>
<reference evidence="8 9" key="1">
    <citation type="submission" date="2024-04" db="EMBL/GenBank/DDBJ databases">
        <title>genome sequences of Mucor flavus KT1a and Helicostylum pulchrum KT1b strains isolation_sourced from the surface of a dry-aged beef.</title>
        <authorList>
            <person name="Toyotome T."/>
            <person name="Hosono M."/>
            <person name="Torimaru M."/>
            <person name="Fukuda K."/>
            <person name="Mikami N."/>
        </authorList>
    </citation>
    <scope>NUCLEOTIDE SEQUENCE [LARGE SCALE GENOMIC DNA]</scope>
    <source>
        <strain evidence="8 9">KT1b</strain>
    </source>
</reference>
<keyword evidence="1" id="KW-0343">GTPase activation</keyword>
<dbReference type="Proteomes" id="UP001476247">
    <property type="component" value="Unassembled WGS sequence"/>
</dbReference>
<dbReference type="InterPro" id="IPR038508">
    <property type="entry name" value="ArfGAP_dom_sf"/>
</dbReference>
<gene>
    <name evidence="8" type="ORF">HPULCUR_009354</name>
</gene>
<name>A0ABP9YA93_9FUNG</name>
<dbReference type="SMART" id="SM00105">
    <property type="entry name" value="ArfGap"/>
    <property type="match status" value="1"/>
</dbReference>
<dbReference type="InterPro" id="IPR037278">
    <property type="entry name" value="ARFGAP/RecO"/>
</dbReference>
<keyword evidence="4" id="KW-0862">Zinc</keyword>
<keyword evidence="9" id="KW-1185">Reference proteome</keyword>
<dbReference type="Pfam" id="PF01412">
    <property type="entry name" value="ArfGap"/>
    <property type="match status" value="1"/>
</dbReference>
<dbReference type="InterPro" id="IPR001164">
    <property type="entry name" value="ArfGAP_dom"/>
</dbReference>
<keyword evidence="3 5" id="KW-0863">Zinc-finger</keyword>
<dbReference type="PROSITE" id="PS50115">
    <property type="entry name" value="ARFGAP"/>
    <property type="match status" value="1"/>
</dbReference>
<evidence type="ECO:0000259" key="7">
    <source>
        <dbReference type="PROSITE" id="PS50115"/>
    </source>
</evidence>
<proteinExistence type="predicted"/>
<evidence type="ECO:0000256" key="4">
    <source>
        <dbReference type="ARBA" id="ARBA00022833"/>
    </source>
</evidence>
<evidence type="ECO:0000256" key="1">
    <source>
        <dbReference type="ARBA" id="ARBA00022468"/>
    </source>
</evidence>
<feature type="domain" description="Arf-GAP" evidence="7">
    <location>
        <begin position="22"/>
        <end position="122"/>
    </location>
</feature>
<protein>
    <recommendedName>
        <fullName evidence="7">Arf-GAP domain-containing protein</fullName>
    </recommendedName>
</protein>
<dbReference type="PANTHER" id="PTHR45686">
    <property type="entry name" value="ADP-RIBOSYLATION FACTOR GTPASE ACTIVATING PROTEIN 3, ISOFORM H-RELATED"/>
    <property type="match status" value="1"/>
</dbReference>
<dbReference type="PRINTS" id="PR00405">
    <property type="entry name" value="REVINTRACTNG"/>
</dbReference>
<dbReference type="SUPFAM" id="SSF57863">
    <property type="entry name" value="ArfGap/RecO-like zinc finger"/>
    <property type="match status" value="1"/>
</dbReference>
<dbReference type="CDD" id="cd08831">
    <property type="entry name" value="ArfGap_ArfGap2_3_like"/>
    <property type="match status" value="1"/>
</dbReference>
<dbReference type="Gene3D" id="1.10.220.150">
    <property type="entry name" value="Arf GTPase activating protein"/>
    <property type="match status" value="1"/>
</dbReference>
<evidence type="ECO:0000313" key="8">
    <source>
        <dbReference type="EMBL" id="GAA5803869.1"/>
    </source>
</evidence>
<organism evidence="8 9">
    <name type="scientific">Helicostylum pulchrum</name>
    <dbReference type="NCBI Taxonomy" id="562976"/>
    <lineage>
        <taxon>Eukaryota</taxon>
        <taxon>Fungi</taxon>
        <taxon>Fungi incertae sedis</taxon>
        <taxon>Mucoromycota</taxon>
        <taxon>Mucoromycotina</taxon>
        <taxon>Mucoromycetes</taxon>
        <taxon>Mucorales</taxon>
        <taxon>Mucorineae</taxon>
        <taxon>Mucoraceae</taxon>
        <taxon>Helicostylum</taxon>
    </lineage>
</organism>
<dbReference type="EMBL" id="BAABUJ010000031">
    <property type="protein sequence ID" value="GAA5803869.1"/>
    <property type="molecule type" value="Genomic_DNA"/>
</dbReference>
<dbReference type="PANTHER" id="PTHR45686:SF4">
    <property type="entry name" value="ADP-RIBOSYLATION FACTOR GTPASE ACTIVATING PROTEIN 3, ISOFORM H"/>
    <property type="match status" value="1"/>
</dbReference>
<keyword evidence="2" id="KW-0479">Metal-binding</keyword>
<evidence type="ECO:0000256" key="6">
    <source>
        <dbReference type="SAM" id="MobiDB-lite"/>
    </source>
</evidence>
<evidence type="ECO:0000256" key="5">
    <source>
        <dbReference type="PROSITE-ProRule" id="PRU00288"/>
    </source>
</evidence>